<feature type="domain" description="MacB-like periplasmic core" evidence="8">
    <location>
        <begin position="429"/>
        <end position="607"/>
    </location>
</feature>
<dbReference type="GO" id="GO:0005886">
    <property type="term" value="C:plasma membrane"/>
    <property type="evidence" value="ECO:0007669"/>
    <property type="project" value="UniProtKB-SubCell"/>
</dbReference>
<feature type="transmembrane region" description="Helical" evidence="6">
    <location>
        <begin position="682"/>
        <end position="707"/>
    </location>
</feature>
<dbReference type="STRING" id="76595.SAMN05660313_02252"/>
<feature type="transmembrane region" description="Helical" evidence="6">
    <location>
        <begin position="284"/>
        <end position="303"/>
    </location>
</feature>
<feature type="transmembrane region" description="Helical" evidence="6">
    <location>
        <begin position="21"/>
        <end position="42"/>
    </location>
</feature>
<comment type="subcellular location">
    <subcellularLocation>
        <location evidence="1">Cell membrane</location>
        <topology evidence="1">Multi-pass membrane protein</topology>
    </subcellularLocation>
</comment>
<feature type="transmembrane region" description="Helical" evidence="6">
    <location>
        <begin position="379"/>
        <end position="402"/>
    </location>
</feature>
<feature type="transmembrane region" description="Helical" evidence="6">
    <location>
        <begin position="766"/>
        <end position="786"/>
    </location>
</feature>
<evidence type="ECO:0000256" key="6">
    <source>
        <dbReference type="SAM" id="Phobius"/>
    </source>
</evidence>
<protein>
    <submittedName>
        <fullName evidence="9">Putative ABC transport system permease protein</fullName>
    </submittedName>
</protein>
<evidence type="ECO:0000256" key="1">
    <source>
        <dbReference type="ARBA" id="ARBA00004651"/>
    </source>
</evidence>
<dbReference type="AlphaFoldDB" id="A0A1K1Q2E4"/>
<dbReference type="PANTHER" id="PTHR30572">
    <property type="entry name" value="MEMBRANE COMPONENT OF TRANSPORTER-RELATED"/>
    <property type="match status" value="1"/>
</dbReference>
<name>A0A1K1Q2E4_9FLAO</name>
<feature type="domain" description="ABC3 transporter permease C-terminal" evidence="7">
    <location>
        <begin position="685"/>
        <end position="794"/>
    </location>
</feature>
<dbReference type="PANTHER" id="PTHR30572:SF18">
    <property type="entry name" value="ABC-TYPE MACROLIDE FAMILY EXPORT SYSTEM PERMEASE COMPONENT 2"/>
    <property type="match status" value="1"/>
</dbReference>
<proteinExistence type="predicted"/>
<evidence type="ECO:0000313" key="10">
    <source>
        <dbReference type="Proteomes" id="UP000183257"/>
    </source>
</evidence>
<evidence type="ECO:0000259" key="7">
    <source>
        <dbReference type="Pfam" id="PF02687"/>
    </source>
</evidence>
<feature type="transmembrane region" description="Helical" evidence="6">
    <location>
        <begin position="423"/>
        <end position="443"/>
    </location>
</feature>
<dbReference type="InterPro" id="IPR025857">
    <property type="entry name" value="MacB_PCD"/>
</dbReference>
<organism evidence="9 10">
    <name type="scientific">Cellulophaga fucicola</name>
    <dbReference type="NCBI Taxonomy" id="76595"/>
    <lineage>
        <taxon>Bacteria</taxon>
        <taxon>Pseudomonadati</taxon>
        <taxon>Bacteroidota</taxon>
        <taxon>Flavobacteriia</taxon>
        <taxon>Flavobacteriales</taxon>
        <taxon>Flavobacteriaceae</taxon>
        <taxon>Cellulophaga</taxon>
    </lineage>
</organism>
<keyword evidence="2" id="KW-1003">Cell membrane</keyword>
<dbReference type="RefSeq" id="WP_072303900.1">
    <property type="nucleotide sequence ID" value="NZ_FPIY01000003.1"/>
</dbReference>
<evidence type="ECO:0000259" key="8">
    <source>
        <dbReference type="Pfam" id="PF12704"/>
    </source>
</evidence>
<dbReference type="InterPro" id="IPR050250">
    <property type="entry name" value="Macrolide_Exporter_MacB"/>
</dbReference>
<feature type="transmembrane region" description="Helical" evidence="6">
    <location>
        <begin position="337"/>
        <end position="359"/>
    </location>
</feature>
<gene>
    <name evidence="9" type="ORF">SAMN05660313_02252</name>
</gene>
<evidence type="ECO:0000256" key="5">
    <source>
        <dbReference type="ARBA" id="ARBA00023136"/>
    </source>
</evidence>
<dbReference type="Proteomes" id="UP000183257">
    <property type="component" value="Unassembled WGS sequence"/>
</dbReference>
<dbReference type="OrthoDB" id="8740261at2"/>
<feature type="transmembrane region" description="Helical" evidence="6">
    <location>
        <begin position="734"/>
        <end position="754"/>
    </location>
</feature>
<evidence type="ECO:0000256" key="2">
    <source>
        <dbReference type="ARBA" id="ARBA00022475"/>
    </source>
</evidence>
<reference evidence="10" key="1">
    <citation type="submission" date="2016-11" db="EMBL/GenBank/DDBJ databases">
        <authorList>
            <person name="Varghese N."/>
            <person name="Submissions S."/>
        </authorList>
    </citation>
    <scope>NUCLEOTIDE SEQUENCE [LARGE SCALE GENOMIC DNA]</scope>
    <source>
        <strain evidence="10">DSM 24786</strain>
    </source>
</reference>
<feature type="domain" description="ABC3 transporter permease C-terminal" evidence="7">
    <location>
        <begin position="287"/>
        <end position="402"/>
    </location>
</feature>
<sequence>MYNLYLKIASRFLLKNKLYSFINIMGLSVGIASFVLIMMYVANERNYDKFNGSENVYRVYMDYLEGNTFSPGDAQSYNLSGPTLKKEFPEIKEYVRFFHLQKTTFINENEVFEGNKGAIVDPSFFSVFDYPLVKGDVKDALAAPNSIVLQENLAEKIFGKESPIGKTLSIFWKGETTVTVTGILKDIPKNTHIKNNFLVSFETLKTWKAIPRQYEPNWSQNNFFTYIKVNKNTDIDALQQKIIKTNFEDDLDERHNIESLESIHLNSNKPYEAEANGSESRVKFLLAIAFIILILSWLNYVNLATTKSLERAKEIGIRKVSGAQRPQLIFQSLLESVLINCIAIVIATIVVVFTLPFFNSYTGEDLIVNSAVVLGLLPYLGFIFLGTVLSGLYPAIILSGYSPVVALKGKVRASSNGLNIRKGLIITQFFATIVLLIGTIVVAKQIKFLENQPIGANLDHVVAFNWEVLSKSKDSVLKRDNKLFESELRKLPYVKNVVSAETYPGGGYDNLSSTVGITFPNGTVDENRIFYTYNVSPGYFNLLDMEFVAGSSFLETAKRSSNKIVINEKMAKHMQIANLAEAVDETVKFWGEDWVISGVIKDYHHFGLKTAIEPILIRHYEDKNNLLVKFDKSVTSVAGFGTVLKKVENIWDNAYAQNVFNYTFLDKEFQSQYNEDKNFGSAFLIFTVLAILIASMGLFGLTSYTVVQRRKEIGVRKVNGANIVNILATLNKDFVKWITLAFIVAVPISWFTMLKWLEGFAYRTAISWWVFAVAGCTALVIALLTVSWQSLKAALANPVDALKDE</sequence>
<evidence type="ECO:0000256" key="3">
    <source>
        <dbReference type="ARBA" id="ARBA00022692"/>
    </source>
</evidence>
<feature type="domain" description="MacB-like periplasmic core" evidence="8">
    <location>
        <begin position="20"/>
        <end position="243"/>
    </location>
</feature>
<evidence type="ECO:0000313" key="9">
    <source>
        <dbReference type="EMBL" id="SFW53897.1"/>
    </source>
</evidence>
<dbReference type="EMBL" id="FPIY01000003">
    <property type="protein sequence ID" value="SFW53897.1"/>
    <property type="molecule type" value="Genomic_DNA"/>
</dbReference>
<evidence type="ECO:0000256" key="4">
    <source>
        <dbReference type="ARBA" id="ARBA00022989"/>
    </source>
</evidence>
<accession>A0A1K1Q2E4</accession>
<keyword evidence="4 6" id="KW-1133">Transmembrane helix</keyword>
<dbReference type="Pfam" id="PF12704">
    <property type="entry name" value="MacB_PCD"/>
    <property type="match status" value="2"/>
</dbReference>
<keyword evidence="10" id="KW-1185">Reference proteome</keyword>
<keyword evidence="5 6" id="KW-0472">Membrane</keyword>
<keyword evidence="3 6" id="KW-0812">Transmembrane</keyword>
<dbReference type="InterPro" id="IPR003838">
    <property type="entry name" value="ABC3_permease_C"/>
</dbReference>
<dbReference type="Pfam" id="PF02687">
    <property type="entry name" value="FtsX"/>
    <property type="match status" value="2"/>
</dbReference>
<dbReference type="GO" id="GO:0022857">
    <property type="term" value="F:transmembrane transporter activity"/>
    <property type="evidence" value="ECO:0007669"/>
    <property type="project" value="TreeGrafter"/>
</dbReference>